<proteinExistence type="predicted"/>
<dbReference type="RefSeq" id="XP_030384515.1">
    <property type="nucleotide sequence ID" value="XM_030528655.1"/>
</dbReference>
<sequence length="152" mass="17595">MMAINVQFVETVVRNVPAAARGPSTAALQAYIDRANPILEKGTTRQKMEYVYELQDLFDRLRSILDRRETESQTIGMSRLGLLGVAQSFAEEEDEFYEKFVEGSHIMKSKISPEAVTLEDNFFEALQNYVDTTDFTRRDPVFQRFMSFRNNF</sequence>
<dbReference type="OrthoDB" id="7854644at2759"/>
<dbReference type="Proteomes" id="UP000504634">
    <property type="component" value="Unplaced"/>
</dbReference>
<dbReference type="AlphaFoldDB" id="A0A6J2U947"/>
<dbReference type="GeneID" id="115631818"/>
<gene>
    <name evidence="2" type="primary">LOC115631818</name>
</gene>
<name>A0A6J2U947_DROLE</name>
<protein>
    <submittedName>
        <fullName evidence="2">Uncharacterized protein LOC115631818</fullName>
    </submittedName>
</protein>
<reference evidence="2" key="1">
    <citation type="submission" date="2025-08" db="UniProtKB">
        <authorList>
            <consortium name="RefSeq"/>
        </authorList>
    </citation>
    <scope>IDENTIFICATION</scope>
    <source>
        <strain evidence="2">11010-0011.00</strain>
        <tissue evidence="2">Whole body</tissue>
    </source>
</reference>
<accession>A0A6J2U947</accession>
<organism evidence="1 2">
    <name type="scientific">Drosophila lebanonensis</name>
    <name type="common">Fruit fly</name>
    <name type="synonym">Scaptodrosophila lebanonensis</name>
    <dbReference type="NCBI Taxonomy" id="7225"/>
    <lineage>
        <taxon>Eukaryota</taxon>
        <taxon>Metazoa</taxon>
        <taxon>Ecdysozoa</taxon>
        <taxon>Arthropoda</taxon>
        <taxon>Hexapoda</taxon>
        <taxon>Insecta</taxon>
        <taxon>Pterygota</taxon>
        <taxon>Neoptera</taxon>
        <taxon>Endopterygota</taxon>
        <taxon>Diptera</taxon>
        <taxon>Brachycera</taxon>
        <taxon>Muscomorpha</taxon>
        <taxon>Ephydroidea</taxon>
        <taxon>Drosophilidae</taxon>
        <taxon>Scaptodrosophila</taxon>
    </lineage>
</organism>
<evidence type="ECO:0000313" key="2">
    <source>
        <dbReference type="RefSeq" id="XP_030384515.1"/>
    </source>
</evidence>
<keyword evidence="1" id="KW-1185">Reference proteome</keyword>
<evidence type="ECO:0000313" key="1">
    <source>
        <dbReference type="Proteomes" id="UP000504634"/>
    </source>
</evidence>